<evidence type="ECO:0000256" key="2">
    <source>
        <dbReference type="ARBA" id="ARBA00013160"/>
    </source>
</evidence>
<dbReference type="EMBL" id="UYYG01001175">
    <property type="protein sequence ID" value="VDN59014.1"/>
    <property type="molecule type" value="Genomic_DNA"/>
</dbReference>
<dbReference type="Gene3D" id="3.10.620.10">
    <property type="entry name" value="Protein N-terminal glutamine amidohydrolase, alpha beta roll"/>
    <property type="match status" value="1"/>
</dbReference>
<dbReference type="InterPro" id="IPR037132">
    <property type="entry name" value="N_Gln_amidohydro_ab_roll_sf"/>
</dbReference>
<reference evidence="12 14" key="2">
    <citation type="submission" date="2018-11" db="EMBL/GenBank/DDBJ databases">
        <authorList>
            <consortium name="Pathogen Informatics"/>
        </authorList>
    </citation>
    <scope>NUCLEOTIDE SEQUENCE [LARGE SCALE GENOMIC DNA]</scope>
</reference>
<evidence type="ECO:0000313" key="15">
    <source>
        <dbReference type="WBParaSite" id="DME_0000518801-mRNA-1"/>
    </source>
</evidence>
<evidence type="ECO:0000256" key="1">
    <source>
        <dbReference type="ARBA" id="ARBA00003923"/>
    </source>
</evidence>
<dbReference type="GO" id="GO:0016811">
    <property type="term" value="F:hydrolase activity, acting on carbon-nitrogen (but not peptide) bonds, in linear amides"/>
    <property type="evidence" value="ECO:0007669"/>
    <property type="project" value="InterPro"/>
</dbReference>
<dbReference type="GO" id="GO:0005829">
    <property type="term" value="C:cytosol"/>
    <property type="evidence" value="ECO:0007669"/>
    <property type="project" value="TreeGrafter"/>
</dbReference>
<evidence type="ECO:0000313" key="12">
    <source>
        <dbReference type="EMBL" id="VDN59014.1"/>
    </source>
</evidence>
<dbReference type="InterPro" id="IPR024088">
    <property type="entry name" value="Tyr-tRNA-ligase_bac-type"/>
</dbReference>
<dbReference type="SUPFAM" id="SSF52374">
    <property type="entry name" value="Nucleotidylyl transferase"/>
    <property type="match status" value="1"/>
</dbReference>
<evidence type="ECO:0000313" key="13">
    <source>
        <dbReference type="Proteomes" id="UP000038040"/>
    </source>
</evidence>
<keyword evidence="5 10" id="KW-0067">ATP-binding</keyword>
<keyword evidence="4 10" id="KW-0547">Nucleotide-binding</keyword>
<dbReference type="PROSITE" id="PS00178">
    <property type="entry name" value="AA_TRNA_LIGASE_I"/>
    <property type="match status" value="1"/>
</dbReference>
<dbReference type="Gene3D" id="3.40.50.620">
    <property type="entry name" value="HUPs"/>
    <property type="match status" value="1"/>
</dbReference>
<evidence type="ECO:0000259" key="11">
    <source>
        <dbReference type="Pfam" id="PF09764"/>
    </source>
</evidence>
<dbReference type="STRING" id="318479.A0A0N4UD15"/>
<dbReference type="GO" id="GO:0004831">
    <property type="term" value="F:tyrosine-tRNA ligase activity"/>
    <property type="evidence" value="ECO:0007669"/>
    <property type="project" value="UniProtKB-EC"/>
</dbReference>
<organism evidence="13 15">
    <name type="scientific">Dracunculus medinensis</name>
    <name type="common">Guinea worm</name>
    <dbReference type="NCBI Taxonomy" id="318479"/>
    <lineage>
        <taxon>Eukaryota</taxon>
        <taxon>Metazoa</taxon>
        <taxon>Ecdysozoa</taxon>
        <taxon>Nematoda</taxon>
        <taxon>Chromadorea</taxon>
        <taxon>Rhabditida</taxon>
        <taxon>Spirurina</taxon>
        <taxon>Dracunculoidea</taxon>
        <taxon>Dracunculidae</taxon>
        <taxon>Dracunculus</taxon>
    </lineage>
</organism>
<dbReference type="GO" id="GO:0005739">
    <property type="term" value="C:mitochondrion"/>
    <property type="evidence" value="ECO:0007669"/>
    <property type="project" value="TreeGrafter"/>
</dbReference>
<dbReference type="GO" id="GO:0003723">
    <property type="term" value="F:RNA binding"/>
    <property type="evidence" value="ECO:0007669"/>
    <property type="project" value="InterPro"/>
</dbReference>
<evidence type="ECO:0000256" key="4">
    <source>
        <dbReference type="ARBA" id="ARBA00022741"/>
    </source>
</evidence>
<feature type="domain" description="Protein N-terminal glutamine amidohydrolase alpha beta roll" evidence="11">
    <location>
        <begin position="6"/>
        <end position="109"/>
    </location>
</feature>
<evidence type="ECO:0000256" key="5">
    <source>
        <dbReference type="ARBA" id="ARBA00022840"/>
    </source>
</evidence>
<dbReference type="Pfam" id="PF00579">
    <property type="entry name" value="tRNA-synt_1b"/>
    <property type="match status" value="2"/>
</dbReference>
<keyword evidence="7 10" id="KW-0030">Aminoacyl-tRNA synthetase</keyword>
<dbReference type="Proteomes" id="UP000038040">
    <property type="component" value="Unplaced"/>
</dbReference>
<protein>
    <recommendedName>
        <fullName evidence="2">tyrosine--tRNA ligase</fullName>
        <ecNumber evidence="2">6.1.1.1</ecNumber>
    </recommendedName>
    <alternativeName>
        <fullName evidence="8">Tyrosyl-tRNA synthetase</fullName>
    </alternativeName>
</protein>
<dbReference type="Gene3D" id="1.10.240.10">
    <property type="entry name" value="Tyrosyl-Transfer RNA Synthetase"/>
    <property type="match status" value="1"/>
</dbReference>
<keyword evidence="3 10" id="KW-0436">Ligase</keyword>
<evidence type="ECO:0000256" key="8">
    <source>
        <dbReference type="ARBA" id="ARBA00033323"/>
    </source>
</evidence>
<keyword evidence="14" id="KW-1185">Reference proteome</keyword>
<comment type="similarity">
    <text evidence="10">Belongs to the class-I aminoacyl-tRNA synthetase family.</text>
</comment>
<proteinExistence type="inferred from homology"/>
<dbReference type="PANTHER" id="PTHR11766">
    <property type="entry name" value="TYROSYL-TRNA SYNTHETASE"/>
    <property type="match status" value="1"/>
</dbReference>
<reference evidence="15" key="1">
    <citation type="submission" date="2017-02" db="UniProtKB">
        <authorList>
            <consortium name="WormBaseParasite"/>
        </authorList>
    </citation>
    <scope>IDENTIFICATION</scope>
</reference>
<dbReference type="Proteomes" id="UP000274756">
    <property type="component" value="Unassembled WGS sequence"/>
</dbReference>
<evidence type="ECO:0000256" key="7">
    <source>
        <dbReference type="ARBA" id="ARBA00023146"/>
    </source>
</evidence>
<dbReference type="Gene3D" id="3.10.290.10">
    <property type="entry name" value="RNA-binding S4 domain"/>
    <property type="match status" value="1"/>
</dbReference>
<comment type="function">
    <text evidence="1">Mediates the side-chain deamidation of N-terminal glutamine residues to glutamate, an important step in N-end rule pathway of protein degradation. Conversion of the resulting N-terminal glutamine to glutamate renders the protein susceptible to arginylation, polyubiquitination and degradation as specified by the N-end rule. Does not act on substrates with internal or C-terminal glutamine and does not act on non-glutamine residues in any position.</text>
</comment>
<evidence type="ECO:0000256" key="6">
    <source>
        <dbReference type="ARBA" id="ARBA00022917"/>
    </source>
</evidence>
<evidence type="ECO:0000313" key="14">
    <source>
        <dbReference type="Proteomes" id="UP000274756"/>
    </source>
</evidence>
<accession>A0A0N4UD15</accession>
<evidence type="ECO:0000256" key="10">
    <source>
        <dbReference type="RuleBase" id="RU363036"/>
    </source>
</evidence>
<dbReference type="InterPro" id="IPR023128">
    <property type="entry name" value="Prot_N_Gln_amidohydro_ab_roll"/>
</dbReference>
<dbReference type="InterPro" id="IPR002305">
    <property type="entry name" value="aa-tRNA-synth_Ic"/>
</dbReference>
<evidence type="ECO:0000256" key="9">
    <source>
        <dbReference type="ARBA" id="ARBA00048248"/>
    </source>
</evidence>
<dbReference type="OrthoDB" id="337870at2759"/>
<dbReference type="InterPro" id="IPR014729">
    <property type="entry name" value="Rossmann-like_a/b/a_fold"/>
</dbReference>
<dbReference type="PANTHER" id="PTHR11766:SF0">
    <property type="entry name" value="TYROSINE--TRNA LIGASE, MITOCHONDRIAL"/>
    <property type="match status" value="1"/>
</dbReference>
<dbReference type="EC" id="6.1.1.1" evidence="2"/>
<dbReference type="GO" id="GO:0006418">
    <property type="term" value="P:tRNA aminoacylation for protein translation"/>
    <property type="evidence" value="ECO:0007669"/>
    <property type="project" value="InterPro"/>
</dbReference>
<dbReference type="InterPro" id="IPR001412">
    <property type="entry name" value="aa-tRNA-synth_I_CS"/>
</dbReference>
<dbReference type="WBParaSite" id="DME_0000518801-mRNA-1">
    <property type="protein sequence ID" value="DME_0000518801-mRNA-1"/>
    <property type="gene ID" value="DME_0000518801"/>
</dbReference>
<dbReference type="InterPro" id="IPR036986">
    <property type="entry name" value="S4_RNA-bd_sf"/>
</dbReference>
<name>A0A0N4UD15_DRAME</name>
<sequence length="504" mass="57771">MQNVVKEGSMVIWDYHVILIRNMHGRKYVYDLNTKLDFPCDLKTYWSQTFRPDIAIDSKYRRYFRVFSALEYLKKFSSDRRHMKNAKGEFISCPPQWPAIYKEVASIRLFYNTCNLSNLNDNKTQLITTPLQRFCIEQKKRDLIAFAHPSQIVDANFQLINNLPNFFIGFDPTSNSLHIGNLLILTSLLRSIQFGCQAIVLIGSSTASVGDPSGRQIERDFLESDTIRLNAIQIHSQISHIFSNFSEMYPNIAYKLEIVDNMEWYSKIGGSDQLGHLDIGCDYIMRRSGKNSAGLCLPLLTDAAGNKLGKSLSNIGGNIWLNERKTSSYAFYQFFQQKPDKEIVALFRQFSLRPFEEIEAILVHHSNNLGQWIAQKELATELTRLVHGQRGLEIAEQCSNAIFHDNLDGLLNLPASTIENLFGEASSFHLSRSKIKNFGDLANQCRRDKFYGSVLMKEGALKLNGKRYTDPKRSIDFSEINFGGKNLTIVCWGKRKYSLIRWSE</sequence>
<dbReference type="GO" id="GO:0005524">
    <property type="term" value="F:ATP binding"/>
    <property type="evidence" value="ECO:0007669"/>
    <property type="project" value="UniProtKB-KW"/>
</dbReference>
<keyword evidence="6 10" id="KW-0648">Protein biosynthesis</keyword>
<evidence type="ECO:0000256" key="3">
    <source>
        <dbReference type="ARBA" id="ARBA00022598"/>
    </source>
</evidence>
<comment type="catalytic activity">
    <reaction evidence="9">
        <text>tRNA(Tyr) + L-tyrosine + ATP = L-tyrosyl-tRNA(Tyr) + AMP + diphosphate + H(+)</text>
        <dbReference type="Rhea" id="RHEA:10220"/>
        <dbReference type="Rhea" id="RHEA-COMP:9706"/>
        <dbReference type="Rhea" id="RHEA-COMP:9707"/>
        <dbReference type="ChEBI" id="CHEBI:15378"/>
        <dbReference type="ChEBI" id="CHEBI:30616"/>
        <dbReference type="ChEBI" id="CHEBI:33019"/>
        <dbReference type="ChEBI" id="CHEBI:58315"/>
        <dbReference type="ChEBI" id="CHEBI:78442"/>
        <dbReference type="ChEBI" id="CHEBI:78536"/>
        <dbReference type="ChEBI" id="CHEBI:456215"/>
        <dbReference type="EC" id="6.1.1.1"/>
    </reaction>
</comment>
<dbReference type="Pfam" id="PF09764">
    <property type="entry name" value="Nt_Gln_amidase"/>
    <property type="match status" value="1"/>
</dbReference>
<dbReference type="FunFam" id="1.10.240.10:FF:000001">
    <property type="entry name" value="Tyrosine--tRNA ligase"/>
    <property type="match status" value="1"/>
</dbReference>
<gene>
    <name evidence="12" type="ORF">DME_LOCUS8987</name>
</gene>
<dbReference type="AlphaFoldDB" id="A0A0N4UD15"/>